<dbReference type="PANTHER" id="PTHR13513">
    <property type="entry name" value="E3 UBIQUITIN-PROTEIN LIGASE UBR7"/>
    <property type="match status" value="1"/>
</dbReference>
<dbReference type="SUPFAM" id="SSF57903">
    <property type="entry name" value="FYVE/PHD zinc finger"/>
    <property type="match status" value="1"/>
</dbReference>
<feature type="compositionally biased region" description="Polar residues" evidence="6">
    <location>
        <begin position="221"/>
        <end position="232"/>
    </location>
</feature>
<dbReference type="Proteomes" id="UP000268162">
    <property type="component" value="Unassembled WGS sequence"/>
</dbReference>
<dbReference type="InterPro" id="IPR001965">
    <property type="entry name" value="Znf_PHD"/>
</dbReference>
<organism evidence="9 10">
    <name type="scientific">Dimargaris cristalligena</name>
    <dbReference type="NCBI Taxonomy" id="215637"/>
    <lineage>
        <taxon>Eukaryota</taxon>
        <taxon>Fungi</taxon>
        <taxon>Fungi incertae sedis</taxon>
        <taxon>Zoopagomycota</taxon>
        <taxon>Kickxellomycotina</taxon>
        <taxon>Dimargaritomycetes</taxon>
        <taxon>Dimargaritales</taxon>
        <taxon>Dimargaritaceae</taxon>
        <taxon>Dimargaris</taxon>
    </lineage>
</organism>
<evidence type="ECO:0000256" key="5">
    <source>
        <dbReference type="PROSITE-ProRule" id="PRU00508"/>
    </source>
</evidence>
<dbReference type="GO" id="GO:0005737">
    <property type="term" value="C:cytoplasm"/>
    <property type="evidence" value="ECO:0007669"/>
    <property type="project" value="TreeGrafter"/>
</dbReference>
<dbReference type="GO" id="GO:0008270">
    <property type="term" value="F:zinc ion binding"/>
    <property type="evidence" value="ECO:0007669"/>
    <property type="project" value="UniProtKB-KW"/>
</dbReference>
<reference evidence="10" key="1">
    <citation type="journal article" date="2018" name="Nat. Microbiol.">
        <title>Leveraging single-cell genomics to expand the fungal tree of life.</title>
        <authorList>
            <person name="Ahrendt S.R."/>
            <person name="Quandt C.A."/>
            <person name="Ciobanu D."/>
            <person name="Clum A."/>
            <person name="Salamov A."/>
            <person name="Andreopoulos B."/>
            <person name="Cheng J.F."/>
            <person name="Woyke T."/>
            <person name="Pelin A."/>
            <person name="Henrissat B."/>
            <person name="Reynolds N.K."/>
            <person name="Benny G.L."/>
            <person name="Smith M.E."/>
            <person name="James T.Y."/>
            <person name="Grigoriev I.V."/>
        </authorList>
    </citation>
    <scope>NUCLEOTIDE SEQUENCE [LARGE SCALE GENOMIC DNA]</scope>
    <source>
        <strain evidence="10">RSA 468</strain>
    </source>
</reference>
<sequence length="389" mass="43342">MAHSDSTLTAADFIATQTQLEKEAEEVLPGKFDACTFDLGYIHQPVYVCLTCTGLHLASTAGICYACSIACHSSHEVIELFNKRHFRCDCGTRRMVGAGPNATERACQLQPKADIINTENTYSHNFLGRYCWCNSLYDPDDEDRVMFQCAVCTDWYHSTCIGKMPENADFDEFVCARCTDRHADILKRIRPSKQVTLGVVNRATHKVETLLDPPTEVETGSLATGVNEQSSPGEKDPLTSIDADNDNDNDNDNDGSQAADRRPHKRVPLVLFGRDDWRRTSICHCSTCYPLLQAAGLTFILDDDAPYEPEKDTDSSVSLFDSGMRALATMGQSETIDGIIAYNRLRDELKSYLAPFASSGQVVTEADIRRFFEVSPPKIVYLNQAYLRL</sequence>
<dbReference type="CDD" id="cd15542">
    <property type="entry name" value="PHD_UBR7"/>
    <property type="match status" value="1"/>
</dbReference>
<feature type="domain" description="UBR-type" evidence="8">
    <location>
        <begin position="33"/>
        <end position="112"/>
    </location>
</feature>
<keyword evidence="3" id="KW-0862">Zinc</keyword>
<evidence type="ECO:0000259" key="8">
    <source>
        <dbReference type="PROSITE" id="PS51157"/>
    </source>
</evidence>
<keyword evidence="1" id="KW-0479">Metal-binding</keyword>
<name>A0A4P9ZWW4_9FUNG</name>
<gene>
    <name evidence="9" type="ORF">BJ085DRAFT_18905</name>
</gene>
<dbReference type="Gene3D" id="2.60.120.650">
    <property type="entry name" value="Cupin"/>
    <property type="match status" value="1"/>
</dbReference>
<evidence type="ECO:0000256" key="3">
    <source>
        <dbReference type="ARBA" id="ARBA00022833"/>
    </source>
</evidence>
<protein>
    <recommendedName>
        <fullName evidence="11">UBR-type domain-containing protein</fullName>
    </recommendedName>
</protein>
<evidence type="ECO:0000256" key="6">
    <source>
        <dbReference type="SAM" id="MobiDB-lite"/>
    </source>
</evidence>
<evidence type="ECO:0000313" key="9">
    <source>
        <dbReference type="EMBL" id="RKP37471.1"/>
    </source>
</evidence>
<dbReference type="STRING" id="215637.A0A4P9ZWW4"/>
<feature type="compositionally biased region" description="Acidic residues" evidence="6">
    <location>
        <begin position="243"/>
        <end position="253"/>
    </location>
</feature>
<evidence type="ECO:0000256" key="1">
    <source>
        <dbReference type="ARBA" id="ARBA00022723"/>
    </source>
</evidence>
<proteinExistence type="predicted"/>
<dbReference type="InterPro" id="IPR047506">
    <property type="entry name" value="UBR7-like_UBR-box"/>
</dbReference>
<evidence type="ECO:0000313" key="10">
    <source>
        <dbReference type="Proteomes" id="UP000268162"/>
    </source>
</evidence>
<dbReference type="CDD" id="cd19677">
    <property type="entry name" value="UBR-box_UBR7"/>
    <property type="match status" value="1"/>
</dbReference>
<feature type="domain" description="PHD-type" evidence="7">
    <location>
        <begin position="128"/>
        <end position="181"/>
    </location>
</feature>
<dbReference type="InterPro" id="IPR003126">
    <property type="entry name" value="Znf_UBR"/>
</dbReference>
<evidence type="ECO:0000259" key="7">
    <source>
        <dbReference type="PROSITE" id="PS50016"/>
    </source>
</evidence>
<dbReference type="SMART" id="SM00249">
    <property type="entry name" value="PHD"/>
    <property type="match status" value="1"/>
</dbReference>
<dbReference type="PROSITE" id="PS01359">
    <property type="entry name" value="ZF_PHD_1"/>
    <property type="match status" value="1"/>
</dbReference>
<evidence type="ECO:0008006" key="11">
    <source>
        <dbReference type="Google" id="ProtNLM"/>
    </source>
</evidence>
<dbReference type="PROSITE" id="PS50016">
    <property type="entry name" value="ZF_PHD_2"/>
    <property type="match status" value="1"/>
</dbReference>
<dbReference type="AlphaFoldDB" id="A0A4P9ZWW4"/>
<dbReference type="InterPro" id="IPR019786">
    <property type="entry name" value="Zinc_finger_PHD-type_CS"/>
</dbReference>
<dbReference type="PROSITE" id="PS51157">
    <property type="entry name" value="ZF_UBR"/>
    <property type="match status" value="1"/>
</dbReference>
<keyword evidence="10" id="KW-1185">Reference proteome</keyword>
<dbReference type="EMBL" id="ML002490">
    <property type="protein sequence ID" value="RKP37471.1"/>
    <property type="molecule type" value="Genomic_DNA"/>
</dbReference>
<dbReference type="PANTHER" id="PTHR13513:SF9">
    <property type="entry name" value="E3 UBIQUITIN-PROTEIN LIGASE UBR7-RELATED"/>
    <property type="match status" value="1"/>
</dbReference>
<feature type="region of interest" description="Disordered" evidence="6">
    <location>
        <begin position="209"/>
        <end position="263"/>
    </location>
</feature>
<dbReference type="GO" id="GO:0061630">
    <property type="term" value="F:ubiquitin protein ligase activity"/>
    <property type="evidence" value="ECO:0007669"/>
    <property type="project" value="InterPro"/>
</dbReference>
<evidence type="ECO:0000256" key="4">
    <source>
        <dbReference type="PROSITE-ProRule" id="PRU00146"/>
    </source>
</evidence>
<evidence type="ECO:0000256" key="2">
    <source>
        <dbReference type="ARBA" id="ARBA00022771"/>
    </source>
</evidence>
<dbReference type="InterPro" id="IPR011011">
    <property type="entry name" value="Znf_FYVE_PHD"/>
</dbReference>
<dbReference type="Pfam" id="PF00628">
    <property type="entry name" value="PHD"/>
    <property type="match status" value="1"/>
</dbReference>
<feature type="zinc finger region" description="UBR-type" evidence="5">
    <location>
        <begin position="33"/>
        <end position="112"/>
    </location>
</feature>
<accession>A0A4P9ZWW4</accession>
<dbReference type="InterPro" id="IPR040204">
    <property type="entry name" value="UBR7"/>
</dbReference>
<keyword evidence="2 4" id="KW-0863">Zinc-finger</keyword>
<dbReference type="SMART" id="SM00396">
    <property type="entry name" value="ZnF_UBR1"/>
    <property type="match status" value="1"/>
</dbReference>
<dbReference type="InterPro" id="IPR019787">
    <property type="entry name" value="Znf_PHD-finger"/>
</dbReference>
<dbReference type="Pfam" id="PF02207">
    <property type="entry name" value="zf-UBR"/>
    <property type="match status" value="1"/>
</dbReference>